<dbReference type="RefSeq" id="WP_341413785.1">
    <property type="nucleotide sequence ID" value="NZ_JBBPCC010000001.1"/>
</dbReference>
<dbReference type="InterPro" id="IPR001647">
    <property type="entry name" value="HTH_TetR"/>
</dbReference>
<dbReference type="PROSITE" id="PS50977">
    <property type="entry name" value="HTH_TETR_2"/>
    <property type="match status" value="1"/>
</dbReference>
<dbReference type="SUPFAM" id="SSF46689">
    <property type="entry name" value="Homeodomain-like"/>
    <property type="match status" value="1"/>
</dbReference>
<evidence type="ECO:0000259" key="3">
    <source>
        <dbReference type="PROSITE" id="PS50977"/>
    </source>
</evidence>
<protein>
    <submittedName>
        <fullName evidence="4">TetR/AcrR family transcriptional regulator</fullName>
    </submittedName>
</protein>
<reference evidence="4 5" key="1">
    <citation type="submission" date="2024-04" db="EMBL/GenBank/DDBJ databases">
        <title>draft genome sequnece of Paenibacillus filicis.</title>
        <authorList>
            <person name="Kim D.-U."/>
        </authorList>
    </citation>
    <scope>NUCLEOTIDE SEQUENCE [LARGE SCALE GENOMIC DNA]</scope>
    <source>
        <strain evidence="4 5">KACC14197</strain>
    </source>
</reference>
<dbReference type="Gene3D" id="1.10.357.10">
    <property type="entry name" value="Tetracycline Repressor, domain 2"/>
    <property type="match status" value="1"/>
</dbReference>
<evidence type="ECO:0000256" key="2">
    <source>
        <dbReference type="PROSITE-ProRule" id="PRU00335"/>
    </source>
</evidence>
<name>A0ABU9DFB3_9BACL</name>
<keyword evidence="1 2" id="KW-0238">DNA-binding</keyword>
<dbReference type="PANTHER" id="PTHR43479">
    <property type="entry name" value="ACREF/ENVCD OPERON REPRESSOR-RELATED"/>
    <property type="match status" value="1"/>
</dbReference>
<dbReference type="InterPro" id="IPR009057">
    <property type="entry name" value="Homeodomain-like_sf"/>
</dbReference>
<sequence>MSVTRRQKHQLQSISLLKQALVDLIIENGTSDKITVSEISGRADLNRGTFYTHFKDKTELLEALFHDAIEGIKQALTSPYKHVNRVDLSSVVPSTILLCKHIELHKRLFTALDMVDTSPTVYERLEQMHWDLFTKDIQVEHAHATLNTDYEIMISFQSHAIEGVIKYWIRGDFKYSAEYMCNQITTLVSKPITAMIMRNNH</sequence>
<feature type="DNA-binding region" description="H-T-H motif" evidence="2">
    <location>
        <begin position="35"/>
        <end position="54"/>
    </location>
</feature>
<dbReference type="PANTHER" id="PTHR43479:SF7">
    <property type="entry name" value="TETR-FAMILY TRANSCRIPTIONAL REGULATOR"/>
    <property type="match status" value="1"/>
</dbReference>
<keyword evidence="5" id="KW-1185">Reference proteome</keyword>
<proteinExistence type="predicted"/>
<accession>A0ABU9DFB3</accession>
<dbReference type="EMBL" id="JBBPCC010000001">
    <property type="protein sequence ID" value="MEK8126735.1"/>
    <property type="molecule type" value="Genomic_DNA"/>
</dbReference>
<dbReference type="Pfam" id="PF00440">
    <property type="entry name" value="TetR_N"/>
    <property type="match status" value="1"/>
</dbReference>
<organism evidence="4 5">
    <name type="scientific">Paenibacillus filicis</name>
    <dbReference type="NCBI Taxonomy" id="669464"/>
    <lineage>
        <taxon>Bacteria</taxon>
        <taxon>Bacillati</taxon>
        <taxon>Bacillota</taxon>
        <taxon>Bacilli</taxon>
        <taxon>Bacillales</taxon>
        <taxon>Paenibacillaceae</taxon>
        <taxon>Paenibacillus</taxon>
    </lineage>
</organism>
<gene>
    <name evidence="4" type="ORF">WMW72_02305</name>
</gene>
<evidence type="ECO:0000313" key="5">
    <source>
        <dbReference type="Proteomes" id="UP001469365"/>
    </source>
</evidence>
<feature type="domain" description="HTH tetR-type" evidence="3">
    <location>
        <begin position="11"/>
        <end position="72"/>
    </location>
</feature>
<dbReference type="InterPro" id="IPR039532">
    <property type="entry name" value="TetR_C_Firmicutes"/>
</dbReference>
<evidence type="ECO:0000313" key="4">
    <source>
        <dbReference type="EMBL" id="MEK8126735.1"/>
    </source>
</evidence>
<dbReference type="InterPro" id="IPR050624">
    <property type="entry name" value="HTH-type_Tx_Regulator"/>
</dbReference>
<comment type="caution">
    <text evidence="4">The sequence shown here is derived from an EMBL/GenBank/DDBJ whole genome shotgun (WGS) entry which is preliminary data.</text>
</comment>
<dbReference type="Pfam" id="PF14278">
    <property type="entry name" value="TetR_C_8"/>
    <property type="match status" value="1"/>
</dbReference>
<dbReference type="Proteomes" id="UP001469365">
    <property type="component" value="Unassembled WGS sequence"/>
</dbReference>
<evidence type="ECO:0000256" key="1">
    <source>
        <dbReference type="ARBA" id="ARBA00023125"/>
    </source>
</evidence>